<name>A0A8J4DCT6_9CHLO</name>
<comment type="caution">
    <text evidence="2">The sequence shown here is derived from an EMBL/GenBank/DDBJ whole genome shotgun (WGS) entry which is preliminary data.</text>
</comment>
<organism evidence="2 3">
    <name type="scientific">Volvox reticuliferus</name>
    <dbReference type="NCBI Taxonomy" id="1737510"/>
    <lineage>
        <taxon>Eukaryota</taxon>
        <taxon>Viridiplantae</taxon>
        <taxon>Chlorophyta</taxon>
        <taxon>core chlorophytes</taxon>
        <taxon>Chlorophyceae</taxon>
        <taxon>CS clade</taxon>
        <taxon>Chlamydomonadales</taxon>
        <taxon>Volvocaceae</taxon>
        <taxon>Volvox</taxon>
    </lineage>
</organism>
<dbReference type="EMBL" id="BNCQ01000004">
    <property type="protein sequence ID" value="GIL97052.1"/>
    <property type="molecule type" value="Genomic_DNA"/>
</dbReference>
<sequence>MDIVLRRCSPPTKQPEHRGRTHNAAVAETSSRPAEAALELDSSPHDLARDGEDGRQRKEPRAQDLFASGNAGLVLSKLVLRPLAGESKAGSIGSTRLGPAIQQEQPPLQRHAGNKDDSLDGDAGPAESLLASSQPTLEWLLRHPDPRNVVRLQRVLLLPMRAWNGLDGTQAAELGGADQLAEAQTMPAGEPLVQDERPISGIGDKEPGTVAGPKSDSPQPSIAVELPLPYMRKDRAVGNPSQAGVRTADGGESLLQLQPHHLGAGG</sequence>
<evidence type="ECO:0000313" key="2">
    <source>
        <dbReference type="EMBL" id="GIL97052.1"/>
    </source>
</evidence>
<dbReference type="Proteomes" id="UP000722791">
    <property type="component" value="Unassembled WGS sequence"/>
</dbReference>
<feature type="region of interest" description="Disordered" evidence="1">
    <location>
        <begin position="193"/>
        <end position="266"/>
    </location>
</feature>
<proteinExistence type="predicted"/>
<protein>
    <submittedName>
        <fullName evidence="2">Uncharacterized protein</fullName>
    </submittedName>
</protein>
<reference evidence="2" key="1">
    <citation type="journal article" date="2021" name="Proc. Natl. Acad. Sci. U.S.A.">
        <title>Three genomes in the algal genus Volvox reveal the fate of a haploid sex-determining region after a transition to homothallism.</title>
        <authorList>
            <person name="Yamamoto K."/>
            <person name="Hamaji T."/>
            <person name="Kawai-Toyooka H."/>
            <person name="Matsuzaki R."/>
            <person name="Takahashi F."/>
            <person name="Nishimura Y."/>
            <person name="Kawachi M."/>
            <person name="Noguchi H."/>
            <person name="Minakuchi Y."/>
            <person name="Umen J.G."/>
            <person name="Toyoda A."/>
            <person name="Nozaki H."/>
        </authorList>
    </citation>
    <scope>NUCLEOTIDE SEQUENCE</scope>
    <source>
        <strain evidence="2">NIES-3785</strain>
    </source>
</reference>
<feature type="compositionally biased region" description="Basic and acidic residues" evidence="1">
    <location>
        <begin position="194"/>
        <end position="207"/>
    </location>
</feature>
<dbReference type="AlphaFoldDB" id="A0A8J4DCT6"/>
<feature type="compositionally biased region" description="Basic and acidic residues" evidence="1">
    <location>
        <begin position="42"/>
        <end position="62"/>
    </location>
</feature>
<evidence type="ECO:0000313" key="3">
    <source>
        <dbReference type="Proteomes" id="UP000722791"/>
    </source>
</evidence>
<feature type="region of interest" description="Disordered" evidence="1">
    <location>
        <begin position="87"/>
        <end position="130"/>
    </location>
</feature>
<feature type="region of interest" description="Disordered" evidence="1">
    <location>
        <begin position="1"/>
        <end position="67"/>
    </location>
</feature>
<gene>
    <name evidence="2" type="ORF">Vretimale_2755</name>
</gene>
<evidence type="ECO:0000256" key="1">
    <source>
        <dbReference type="SAM" id="MobiDB-lite"/>
    </source>
</evidence>
<accession>A0A8J4DCT6</accession>
<feature type="non-terminal residue" evidence="2">
    <location>
        <position position="266"/>
    </location>
</feature>